<sequence length="278" mass="31156">MNEVGANKFGRVVLYIFLTLSALISIFPFYWMFVIGSNTNSEVNNMPPALIPGEFFIDNATKVFDRINFFGSLLNSFIISTAITFFVLFFCSLAGFAFAKIQFKGKNFFFIFLLATMMVPPQLGLIPSFMIISALDWVDKLQAVIVPGMVSAFGVFFMRQYVATSIPNDLMEAAKIDGCGNFRIYWNIVVPSIKPAFATLGIIQYMQSWNDFLWPLVVLKDASSHTIQIALRTLNDAYTTDYPMILAGTFMATIPILIVFLIFNRQFISGITEGAVKS</sequence>
<keyword evidence="5 7" id="KW-1133">Transmembrane helix</keyword>
<gene>
    <name evidence="9" type="ORF">GGQ92_001011</name>
</gene>
<feature type="domain" description="ABC transmembrane type-1" evidence="8">
    <location>
        <begin position="73"/>
        <end position="263"/>
    </location>
</feature>
<dbReference type="PANTHER" id="PTHR43744:SF12">
    <property type="entry name" value="ABC TRANSPORTER PERMEASE PROTEIN MG189-RELATED"/>
    <property type="match status" value="1"/>
</dbReference>
<reference evidence="9 10" key="1">
    <citation type="submission" date="2020-08" db="EMBL/GenBank/DDBJ databases">
        <title>Genomic Encyclopedia of Type Strains, Phase IV (KMG-IV): sequencing the most valuable type-strain genomes for metagenomic binning, comparative biology and taxonomic classification.</title>
        <authorList>
            <person name="Goeker M."/>
        </authorList>
    </citation>
    <scope>NUCLEOTIDE SEQUENCE [LARGE SCALE GENOMIC DNA]</scope>
    <source>
        <strain evidence="9 10">DSM 11805</strain>
    </source>
</reference>
<evidence type="ECO:0000256" key="4">
    <source>
        <dbReference type="ARBA" id="ARBA00022692"/>
    </source>
</evidence>
<keyword evidence="6 7" id="KW-0472">Membrane</keyword>
<evidence type="ECO:0000256" key="7">
    <source>
        <dbReference type="RuleBase" id="RU363032"/>
    </source>
</evidence>
<keyword evidence="4 7" id="KW-0812">Transmembrane</keyword>
<evidence type="ECO:0000256" key="6">
    <source>
        <dbReference type="ARBA" id="ARBA00023136"/>
    </source>
</evidence>
<evidence type="ECO:0000256" key="5">
    <source>
        <dbReference type="ARBA" id="ARBA00022989"/>
    </source>
</evidence>
<comment type="similarity">
    <text evidence="7">Belongs to the binding-protein-dependent transport system permease family.</text>
</comment>
<dbReference type="PROSITE" id="PS50928">
    <property type="entry name" value="ABC_TM1"/>
    <property type="match status" value="1"/>
</dbReference>
<name>A0A841RE08_9BACI</name>
<evidence type="ECO:0000256" key="3">
    <source>
        <dbReference type="ARBA" id="ARBA00022475"/>
    </source>
</evidence>
<keyword evidence="2 7" id="KW-0813">Transport</keyword>
<dbReference type="RefSeq" id="WP_184245237.1">
    <property type="nucleotide sequence ID" value="NZ_BAAACU010000002.1"/>
</dbReference>
<keyword evidence="3" id="KW-1003">Cell membrane</keyword>
<evidence type="ECO:0000256" key="2">
    <source>
        <dbReference type="ARBA" id="ARBA00022448"/>
    </source>
</evidence>
<protein>
    <submittedName>
        <fullName evidence="9">Cellobiose transport system permease protein</fullName>
    </submittedName>
</protein>
<keyword evidence="10" id="KW-1185">Reference proteome</keyword>
<feature type="transmembrane region" description="Helical" evidence="7">
    <location>
        <begin position="110"/>
        <end position="135"/>
    </location>
</feature>
<dbReference type="SUPFAM" id="SSF161098">
    <property type="entry name" value="MetI-like"/>
    <property type="match status" value="1"/>
</dbReference>
<proteinExistence type="inferred from homology"/>
<feature type="transmembrane region" description="Helical" evidence="7">
    <location>
        <begin position="141"/>
        <end position="163"/>
    </location>
</feature>
<accession>A0A841RE08</accession>
<comment type="subcellular location">
    <subcellularLocation>
        <location evidence="1 7">Cell membrane</location>
        <topology evidence="1 7">Multi-pass membrane protein</topology>
    </subcellularLocation>
</comment>
<evidence type="ECO:0000313" key="9">
    <source>
        <dbReference type="EMBL" id="MBB6512230.1"/>
    </source>
</evidence>
<feature type="transmembrane region" description="Helical" evidence="7">
    <location>
        <begin position="184"/>
        <end position="206"/>
    </location>
</feature>
<dbReference type="AlphaFoldDB" id="A0A841RE08"/>
<dbReference type="Gene3D" id="1.10.3720.10">
    <property type="entry name" value="MetI-like"/>
    <property type="match status" value="1"/>
</dbReference>
<dbReference type="InterPro" id="IPR035906">
    <property type="entry name" value="MetI-like_sf"/>
</dbReference>
<feature type="transmembrane region" description="Helical" evidence="7">
    <location>
        <begin position="242"/>
        <end position="263"/>
    </location>
</feature>
<organism evidence="9 10">
    <name type="scientific">Gracilibacillus halotolerans</name>
    <dbReference type="NCBI Taxonomy" id="74386"/>
    <lineage>
        <taxon>Bacteria</taxon>
        <taxon>Bacillati</taxon>
        <taxon>Bacillota</taxon>
        <taxon>Bacilli</taxon>
        <taxon>Bacillales</taxon>
        <taxon>Bacillaceae</taxon>
        <taxon>Gracilibacillus</taxon>
    </lineage>
</organism>
<dbReference type="Proteomes" id="UP000572212">
    <property type="component" value="Unassembled WGS sequence"/>
</dbReference>
<dbReference type="CDD" id="cd06261">
    <property type="entry name" value="TM_PBP2"/>
    <property type="match status" value="1"/>
</dbReference>
<feature type="transmembrane region" description="Helical" evidence="7">
    <location>
        <begin position="77"/>
        <end position="98"/>
    </location>
</feature>
<evidence type="ECO:0000259" key="8">
    <source>
        <dbReference type="PROSITE" id="PS50928"/>
    </source>
</evidence>
<dbReference type="EMBL" id="JACHON010000002">
    <property type="protein sequence ID" value="MBB6512230.1"/>
    <property type="molecule type" value="Genomic_DNA"/>
</dbReference>
<dbReference type="PANTHER" id="PTHR43744">
    <property type="entry name" value="ABC TRANSPORTER PERMEASE PROTEIN MG189-RELATED-RELATED"/>
    <property type="match status" value="1"/>
</dbReference>
<dbReference type="GO" id="GO:0055085">
    <property type="term" value="P:transmembrane transport"/>
    <property type="evidence" value="ECO:0007669"/>
    <property type="project" value="InterPro"/>
</dbReference>
<evidence type="ECO:0000256" key="1">
    <source>
        <dbReference type="ARBA" id="ARBA00004651"/>
    </source>
</evidence>
<dbReference type="InterPro" id="IPR000515">
    <property type="entry name" value="MetI-like"/>
</dbReference>
<comment type="caution">
    <text evidence="9">The sequence shown here is derived from an EMBL/GenBank/DDBJ whole genome shotgun (WGS) entry which is preliminary data.</text>
</comment>
<evidence type="ECO:0000313" key="10">
    <source>
        <dbReference type="Proteomes" id="UP000572212"/>
    </source>
</evidence>
<dbReference type="Pfam" id="PF00528">
    <property type="entry name" value="BPD_transp_1"/>
    <property type="match status" value="1"/>
</dbReference>
<feature type="transmembrane region" description="Helical" evidence="7">
    <location>
        <begin position="12"/>
        <end position="33"/>
    </location>
</feature>
<dbReference type="GO" id="GO:0005886">
    <property type="term" value="C:plasma membrane"/>
    <property type="evidence" value="ECO:0007669"/>
    <property type="project" value="UniProtKB-SubCell"/>
</dbReference>